<dbReference type="GO" id="GO:0006508">
    <property type="term" value="P:proteolysis"/>
    <property type="evidence" value="ECO:0007669"/>
    <property type="project" value="TreeGrafter"/>
</dbReference>
<name>A0A6A4RIY3_SCOMX</name>
<sequence>MDACGVCGGDNTTCRLVSGVFKHSLSKVGYHKIVEIPEGATKINVTEMVKSRNYLATVSTAVSYQTVSNA</sequence>
<dbReference type="Pfam" id="PF05986">
    <property type="entry name" value="ADAMTS_spacer1"/>
    <property type="match status" value="1"/>
</dbReference>
<dbReference type="GO" id="GO:0030198">
    <property type="term" value="P:extracellular matrix organization"/>
    <property type="evidence" value="ECO:0007669"/>
    <property type="project" value="TreeGrafter"/>
</dbReference>
<dbReference type="InterPro" id="IPR010294">
    <property type="entry name" value="ADAMTS_spacer1"/>
</dbReference>
<dbReference type="GO" id="GO:0005576">
    <property type="term" value="C:extracellular region"/>
    <property type="evidence" value="ECO:0007669"/>
    <property type="project" value="UniProtKB-SubCell"/>
</dbReference>
<evidence type="ECO:0000313" key="4">
    <source>
        <dbReference type="EMBL" id="KAF0021843.1"/>
    </source>
</evidence>
<dbReference type="PANTHER" id="PTHR13723:SF319">
    <property type="entry name" value="THROMBOSPONDIN TYPE 1 DOMAIN CONTAINING 4"/>
    <property type="match status" value="1"/>
</dbReference>
<comment type="subcellular location">
    <subcellularLocation>
        <location evidence="1">Secreted</location>
    </subcellularLocation>
</comment>
<reference evidence="4 5" key="1">
    <citation type="submission" date="2019-06" db="EMBL/GenBank/DDBJ databases">
        <title>Draft genomes of female and male turbot (Scophthalmus maximus).</title>
        <authorList>
            <person name="Xu H."/>
            <person name="Xu X.-W."/>
            <person name="Shao C."/>
            <person name="Chen S."/>
        </authorList>
    </citation>
    <scope>NUCLEOTIDE SEQUENCE [LARGE SCALE GENOMIC DNA]</scope>
    <source>
        <strain evidence="4">Ysfricsl-2016a</strain>
        <tissue evidence="4">Blood</tissue>
    </source>
</reference>
<evidence type="ECO:0000313" key="5">
    <source>
        <dbReference type="Proteomes" id="UP000438429"/>
    </source>
</evidence>
<dbReference type="InterPro" id="IPR050439">
    <property type="entry name" value="ADAMTS_ADAMTS-like"/>
</dbReference>
<dbReference type="EMBL" id="VEVO01001485">
    <property type="protein sequence ID" value="KAF0021843.1"/>
    <property type="molecule type" value="Genomic_DNA"/>
</dbReference>
<dbReference type="GO" id="GO:0004222">
    <property type="term" value="F:metalloendopeptidase activity"/>
    <property type="evidence" value="ECO:0007669"/>
    <property type="project" value="TreeGrafter"/>
</dbReference>
<dbReference type="Gene3D" id="2.60.120.830">
    <property type="match status" value="1"/>
</dbReference>
<feature type="domain" description="ADAMTS/ADAMTS-like Spacer 1" evidence="3">
    <location>
        <begin position="17"/>
        <end position="59"/>
    </location>
</feature>
<dbReference type="AlphaFoldDB" id="A0A6A4RIY3"/>
<evidence type="ECO:0000259" key="3">
    <source>
        <dbReference type="Pfam" id="PF05986"/>
    </source>
</evidence>
<proteinExistence type="predicted"/>
<protein>
    <recommendedName>
        <fullName evidence="3">ADAMTS/ADAMTS-like Spacer 1 domain-containing protein</fullName>
    </recommendedName>
</protein>
<keyword evidence="2" id="KW-0964">Secreted</keyword>
<dbReference type="Proteomes" id="UP000438429">
    <property type="component" value="Unassembled WGS sequence"/>
</dbReference>
<organism evidence="4 5">
    <name type="scientific">Scophthalmus maximus</name>
    <name type="common">Turbot</name>
    <name type="synonym">Psetta maxima</name>
    <dbReference type="NCBI Taxonomy" id="52904"/>
    <lineage>
        <taxon>Eukaryota</taxon>
        <taxon>Metazoa</taxon>
        <taxon>Chordata</taxon>
        <taxon>Craniata</taxon>
        <taxon>Vertebrata</taxon>
        <taxon>Euteleostomi</taxon>
        <taxon>Actinopterygii</taxon>
        <taxon>Neopterygii</taxon>
        <taxon>Teleostei</taxon>
        <taxon>Neoteleostei</taxon>
        <taxon>Acanthomorphata</taxon>
        <taxon>Carangaria</taxon>
        <taxon>Pleuronectiformes</taxon>
        <taxon>Pleuronectoidei</taxon>
        <taxon>Scophthalmidae</taxon>
        <taxon>Scophthalmus</taxon>
    </lineage>
</organism>
<gene>
    <name evidence="4" type="ORF">F2P81_025904</name>
</gene>
<dbReference type="GO" id="GO:0031012">
    <property type="term" value="C:extracellular matrix"/>
    <property type="evidence" value="ECO:0007669"/>
    <property type="project" value="TreeGrafter"/>
</dbReference>
<comment type="caution">
    <text evidence="4">The sequence shown here is derived from an EMBL/GenBank/DDBJ whole genome shotgun (WGS) entry which is preliminary data.</text>
</comment>
<dbReference type="PANTHER" id="PTHR13723">
    <property type="entry name" value="ADAMTS A DISINTEGRIN AND METALLOPROTEASE WITH THROMBOSPONDIN MOTIFS PROTEASE"/>
    <property type="match status" value="1"/>
</dbReference>
<evidence type="ECO:0000256" key="2">
    <source>
        <dbReference type="ARBA" id="ARBA00022525"/>
    </source>
</evidence>
<evidence type="ECO:0000256" key="1">
    <source>
        <dbReference type="ARBA" id="ARBA00004613"/>
    </source>
</evidence>
<accession>A0A6A4RIY3</accession>